<evidence type="ECO:0000259" key="17">
    <source>
        <dbReference type="SMART" id="SM00965"/>
    </source>
</evidence>
<evidence type="ECO:0000256" key="13">
    <source>
        <dbReference type="ARBA" id="ARBA00023237"/>
    </source>
</evidence>
<evidence type="ECO:0000256" key="3">
    <source>
        <dbReference type="ARBA" id="ARBA00022448"/>
    </source>
</evidence>
<dbReference type="InterPro" id="IPR000531">
    <property type="entry name" value="Beta-barrel_TonB"/>
</dbReference>
<keyword evidence="3 14" id="KW-0813">Transport</keyword>
<dbReference type="InterPro" id="IPR037066">
    <property type="entry name" value="Plug_dom_sf"/>
</dbReference>
<evidence type="ECO:0000256" key="15">
    <source>
        <dbReference type="RuleBase" id="RU003357"/>
    </source>
</evidence>
<keyword evidence="10 15" id="KW-0798">TonB box</keyword>
<evidence type="ECO:0000256" key="11">
    <source>
        <dbReference type="ARBA" id="ARBA00023136"/>
    </source>
</evidence>
<accession>A0A370X548</accession>
<protein>
    <submittedName>
        <fullName evidence="18">TonB-dependent siderophore receptor</fullName>
    </submittedName>
</protein>
<feature type="signal peptide" evidence="16">
    <location>
        <begin position="1"/>
        <end position="24"/>
    </location>
</feature>
<evidence type="ECO:0000256" key="6">
    <source>
        <dbReference type="ARBA" id="ARBA00022692"/>
    </source>
</evidence>
<dbReference type="Gene3D" id="3.55.50.30">
    <property type="match status" value="1"/>
</dbReference>
<dbReference type="InterPro" id="IPR012910">
    <property type="entry name" value="Plug_dom"/>
</dbReference>
<evidence type="ECO:0000256" key="14">
    <source>
        <dbReference type="PROSITE-ProRule" id="PRU01360"/>
    </source>
</evidence>
<gene>
    <name evidence="18" type="ORF">DWU99_12740</name>
</gene>
<evidence type="ECO:0000256" key="7">
    <source>
        <dbReference type="ARBA" id="ARBA00022729"/>
    </source>
</evidence>
<dbReference type="SMART" id="SM00965">
    <property type="entry name" value="STN"/>
    <property type="match status" value="1"/>
</dbReference>
<keyword evidence="19" id="KW-1185">Reference proteome</keyword>
<keyword evidence="4 14" id="KW-1134">Transmembrane beta strand</keyword>
<dbReference type="InterPro" id="IPR010105">
    <property type="entry name" value="TonB_sidphr_rcpt"/>
</dbReference>
<dbReference type="Pfam" id="PF00593">
    <property type="entry name" value="TonB_dep_Rec_b-barrel"/>
    <property type="match status" value="1"/>
</dbReference>
<dbReference type="RefSeq" id="WP_115478430.1">
    <property type="nucleotide sequence ID" value="NZ_QRBF01000004.1"/>
</dbReference>
<keyword evidence="5" id="KW-0410">Iron transport</keyword>
<dbReference type="AlphaFoldDB" id="A0A370X548"/>
<keyword evidence="7 16" id="KW-0732">Signal</keyword>
<dbReference type="NCBIfam" id="TIGR01783">
    <property type="entry name" value="TonB-siderophor"/>
    <property type="match status" value="1"/>
</dbReference>
<sequence>MSRLAWLPAYGCLTLLCAVTSAKAAPSYAAEQPATLRFSIPAQSLSTALIAFGKQANVQVLTAGRTIDALRSTDVSGALTAEAALTRLLQGTGAVYTFVDARTVVIKPREAETSQAGNAKPLSKPVPVATLLPPIQAIGLVGRDVGFMADVSSGPTRTVSDPIDVPQSVGIVTQSLLQSQQLRTVADAVQNVSGAQYVDGSSGLPIFEVRGFFTGNGMTDGLPNNILGIGDSPPLIGVERVEVLKGPQAILGDTSVYNNFGGLIDVVLKKPQAEPVREFTFSIGDHGQKQAGVDLAGPLNDSHSWSYRLILNGDVANDTVQGMRGQRNRYVAPSIGWTTPDTTFIGGVSWMMNHMPIPDHVILLDDTLSSASPRGLLLDNPDDHTAVETRRLFYLFEHRFNDNWTFRSRAQYVRESIDLKDWLIGGIEPTGDVNATAEHYRSSDAYYVTQNDVAATFGKGWLQHSMVLGFDYSRVQVGSSDDALSNGGGGMPYNIFTGGALPLPDAMLSPSDYASGYSPGSPWVTDSGIFLQDRISLGSYWEVLMAVRRAAYELQTSYPDGTPWNQHKAKWVPNFGVVYKLTPDTSIYANTSNGFQPDTLLGKDNHPLPPSLSRQIELGAKFDVFQNRARLTVAAYRIMLDHSTDLISLQPPYYVVSGPGQSNKGVEVEFNGQVAPGMDLSAAYTYSVIRNNDGTPATSASRQRFNVWASYTFQYGLLRGFGLAGGVLARSRSLTQTSDFTSYIRIPGQADASANVFYRAHRWSVTLGVKNLFDRQLYGTYFDETFVPLRYRRTYMLSGAVDF</sequence>
<keyword evidence="12 18" id="KW-0675">Receptor</keyword>
<dbReference type="GO" id="GO:0015891">
    <property type="term" value="P:siderophore transport"/>
    <property type="evidence" value="ECO:0007669"/>
    <property type="project" value="InterPro"/>
</dbReference>
<dbReference type="PROSITE" id="PS52016">
    <property type="entry name" value="TONB_DEPENDENT_REC_3"/>
    <property type="match status" value="1"/>
</dbReference>
<evidence type="ECO:0000256" key="8">
    <source>
        <dbReference type="ARBA" id="ARBA00023004"/>
    </source>
</evidence>
<evidence type="ECO:0000256" key="16">
    <source>
        <dbReference type="SAM" id="SignalP"/>
    </source>
</evidence>
<reference evidence="18 19" key="1">
    <citation type="submission" date="2018-07" db="EMBL/GenBank/DDBJ databases">
        <title>Dyella monticola sp. nov. and Dyella psychrodurans sp. nov. isolated from monsoon evergreen broad-leaved forest soil of Dinghu Mountain, China.</title>
        <authorList>
            <person name="Gao Z."/>
            <person name="Qiu L."/>
        </authorList>
    </citation>
    <scope>NUCLEOTIDE SEQUENCE [LARGE SCALE GENOMIC DNA]</scope>
    <source>
        <strain evidence="18 19">4MSK11</strain>
    </source>
</reference>
<dbReference type="OrthoDB" id="127311at2"/>
<evidence type="ECO:0000256" key="9">
    <source>
        <dbReference type="ARBA" id="ARBA00023065"/>
    </source>
</evidence>
<dbReference type="InterPro" id="IPR036942">
    <property type="entry name" value="Beta-barrel_TonB_sf"/>
</dbReference>
<evidence type="ECO:0000256" key="4">
    <source>
        <dbReference type="ARBA" id="ARBA00022452"/>
    </source>
</evidence>
<dbReference type="Pfam" id="PF07715">
    <property type="entry name" value="Plug"/>
    <property type="match status" value="1"/>
</dbReference>
<evidence type="ECO:0000313" key="19">
    <source>
        <dbReference type="Proteomes" id="UP000255334"/>
    </source>
</evidence>
<comment type="caution">
    <text evidence="18">The sequence shown here is derived from an EMBL/GenBank/DDBJ whole genome shotgun (WGS) entry which is preliminary data.</text>
</comment>
<evidence type="ECO:0000313" key="18">
    <source>
        <dbReference type="EMBL" id="RDS83390.1"/>
    </source>
</evidence>
<dbReference type="GO" id="GO:0038023">
    <property type="term" value="F:signaling receptor activity"/>
    <property type="evidence" value="ECO:0007669"/>
    <property type="project" value="InterPro"/>
</dbReference>
<evidence type="ECO:0000256" key="2">
    <source>
        <dbReference type="ARBA" id="ARBA00009810"/>
    </source>
</evidence>
<evidence type="ECO:0000256" key="12">
    <source>
        <dbReference type="ARBA" id="ARBA00023170"/>
    </source>
</evidence>
<dbReference type="GO" id="GO:0009279">
    <property type="term" value="C:cell outer membrane"/>
    <property type="evidence" value="ECO:0007669"/>
    <property type="project" value="UniProtKB-SubCell"/>
</dbReference>
<dbReference type="SUPFAM" id="SSF56935">
    <property type="entry name" value="Porins"/>
    <property type="match status" value="1"/>
</dbReference>
<evidence type="ECO:0000256" key="1">
    <source>
        <dbReference type="ARBA" id="ARBA00004571"/>
    </source>
</evidence>
<keyword evidence="6 14" id="KW-0812">Transmembrane</keyword>
<comment type="similarity">
    <text evidence="2 14 15">Belongs to the TonB-dependent receptor family.</text>
</comment>
<keyword evidence="11 14" id="KW-0472">Membrane</keyword>
<dbReference type="Gene3D" id="2.170.130.10">
    <property type="entry name" value="TonB-dependent receptor, plug domain"/>
    <property type="match status" value="1"/>
</dbReference>
<evidence type="ECO:0000256" key="5">
    <source>
        <dbReference type="ARBA" id="ARBA00022496"/>
    </source>
</evidence>
<name>A0A370X548_9GAMM</name>
<dbReference type="PANTHER" id="PTHR32552">
    <property type="entry name" value="FERRICHROME IRON RECEPTOR-RELATED"/>
    <property type="match status" value="1"/>
</dbReference>
<dbReference type="GO" id="GO:0015344">
    <property type="term" value="F:siderophore uptake transmembrane transporter activity"/>
    <property type="evidence" value="ECO:0007669"/>
    <property type="project" value="TreeGrafter"/>
</dbReference>
<proteinExistence type="inferred from homology"/>
<organism evidence="18 19">
    <name type="scientific">Dyella psychrodurans</name>
    <dbReference type="NCBI Taxonomy" id="1927960"/>
    <lineage>
        <taxon>Bacteria</taxon>
        <taxon>Pseudomonadati</taxon>
        <taxon>Pseudomonadota</taxon>
        <taxon>Gammaproteobacteria</taxon>
        <taxon>Lysobacterales</taxon>
        <taxon>Rhodanobacteraceae</taxon>
        <taxon>Dyella</taxon>
    </lineage>
</organism>
<evidence type="ECO:0000256" key="10">
    <source>
        <dbReference type="ARBA" id="ARBA00023077"/>
    </source>
</evidence>
<keyword evidence="13 14" id="KW-0998">Cell outer membrane</keyword>
<dbReference type="CDD" id="cd01347">
    <property type="entry name" value="ligand_gated_channel"/>
    <property type="match status" value="1"/>
</dbReference>
<comment type="subcellular location">
    <subcellularLocation>
        <location evidence="1 14">Cell outer membrane</location>
        <topology evidence="1 14">Multi-pass membrane protein</topology>
    </subcellularLocation>
</comment>
<dbReference type="PANTHER" id="PTHR32552:SF68">
    <property type="entry name" value="FERRICHROME OUTER MEMBRANE TRANSPORTER_PHAGE RECEPTOR"/>
    <property type="match status" value="1"/>
</dbReference>
<dbReference type="InterPro" id="IPR011662">
    <property type="entry name" value="Secretin/TonB_short_N"/>
</dbReference>
<keyword evidence="9" id="KW-0406">Ion transport</keyword>
<dbReference type="Gene3D" id="2.40.170.20">
    <property type="entry name" value="TonB-dependent receptor, beta-barrel domain"/>
    <property type="match status" value="1"/>
</dbReference>
<feature type="domain" description="Secretin/TonB short N-terminal" evidence="17">
    <location>
        <begin position="58"/>
        <end position="109"/>
    </location>
</feature>
<dbReference type="InterPro" id="IPR039426">
    <property type="entry name" value="TonB-dep_rcpt-like"/>
</dbReference>
<feature type="chain" id="PRO_5016819736" evidence="16">
    <location>
        <begin position="25"/>
        <end position="803"/>
    </location>
</feature>
<keyword evidence="8" id="KW-0408">Iron</keyword>
<dbReference type="Proteomes" id="UP000255334">
    <property type="component" value="Unassembled WGS sequence"/>
</dbReference>
<dbReference type="EMBL" id="QRBF01000004">
    <property type="protein sequence ID" value="RDS83390.1"/>
    <property type="molecule type" value="Genomic_DNA"/>
</dbReference>